<dbReference type="Proteomes" id="UP000006718">
    <property type="component" value="Chromosome 1"/>
</dbReference>
<dbReference type="AlphaFoldDB" id="A0A5K1VQ37"/>
<reference evidence="3" key="1">
    <citation type="journal article" date="2007" name="Science">
        <title>Evolutionary and biomedical insights from the rhesus macaque genome.</title>
        <authorList>
            <person name="Gibbs R.A."/>
            <person name="Rogers J."/>
            <person name="Katze M.G."/>
            <person name="Bumgarner R."/>
            <person name="Weinstock G.M."/>
            <person name="Mardis E.R."/>
            <person name="Remington K.A."/>
            <person name="Strausberg R.L."/>
            <person name="Venter J.C."/>
            <person name="Wilson R.K."/>
            <person name="Batzer M.A."/>
            <person name="Bustamante C.D."/>
            <person name="Eichler E.E."/>
            <person name="Hahn M.W."/>
            <person name="Hardison R.C."/>
            <person name="Makova K.D."/>
            <person name="Miller W."/>
            <person name="Milosavljevic A."/>
            <person name="Palermo R.E."/>
            <person name="Siepel A."/>
            <person name="Sikela J.M."/>
            <person name="Attaway T."/>
            <person name="Bell S."/>
            <person name="Bernard K.E."/>
            <person name="Buhay C.J."/>
            <person name="Chandrabose M.N."/>
            <person name="Dao M."/>
            <person name="Davis C."/>
            <person name="Delehaunty K.D."/>
            <person name="Ding Y."/>
            <person name="Dinh H.H."/>
            <person name="Dugan-Rocha S."/>
            <person name="Fulton L.A."/>
            <person name="Gabisi R.A."/>
            <person name="Garner T.T."/>
            <person name="Godfrey J."/>
            <person name="Hawes A.C."/>
            <person name="Hernandez J."/>
            <person name="Hines S."/>
            <person name="Holder M."/>
            <person name="Hume J."/>
            <person name="Jhangiani S.N."/>
            <person name="Joshi V."/>
            <person name="Khan Z.M."/>
            <person name="Kirkness E.F."/>
            <person name="Cree A."/>
            <person name="Fowler R.G."/>
            <person name="Lee S."/>
            <person name="Lewis L.R."/>
            <person name="Li Z."/>
            <person name="Liu Y.-S."/>
            <person name="Moore S.M."/>
            <person name="Muzny D."/>
            <person name="Nazareth L.V."/>
            <person name="Ngo D.N."/>
            <person name="Okwuonu G.O."/>
            <person name="Pai G."/>
            <person name="Parker D."/>
            <person name="Paul H.A."/>
            <person name="Pfannkoch C."/>
            <person name="Pohl C.S."/>
            <person name="Rogers Y.-H.C."/>
            <person name="Ruiz S.J."/>
            <person name="Sabo A."/>
            <person name="Santibanez J."/>
            <person name="Schneider B.W."/>
            <person name="Smith S.M."/>
            <person name="Sodergren E."/>
            <person name="Svatek A.F."/>
            <person name="Utterback T.R."/>
            <person name="Vattathil S."/>
            <person name="Warren W."/>
            <person name="White C.S."/>
            <person name="Chinwalla A.T."/>
            <person name="Feng Y."/>
            <person name="Halpern A.L."/>
            <person name="Hillier L.W."/>
            <person name="Huang X."/>
            <person name="Minx P."/>
            <person name="Nelson J.O."/>
            <person name="Pepin K.H."/>
            <person name="Qin X."/>
            <person name="Sutton G.G."/>
            <person name="Venter E."/>
            <person name="Walenz B.P."/>
            <person name="Wallis J.W."/>
            <person name="Worley K.C."/>
            <person name="Yang S.-P."/>
            <person name="Jones S.M."/>
            <person name="Marra M.A."/>
            <person name="Rocchi M."/>
            <person name="Schein J.E."/>
            <person name="Baertsch R."/>
            <person name="Clarke L."/>
            <person name="Csuros M."/>
            <person name="Glasscock J."/>
            <person name="Harris R.A."/>
            <person name="Havlak P."/>
            <person name="Jackson A.R."/>
            <person name="Jiang H."/>
            <person name="Liu Y."/>
            <person name="Messina D.N."/>
            <person name="Shen Y."/>
            <person name="Song H.X.-Z."/>
            <person name="Wylie T."/>
            <person name="Zhang L."/>
            <person name="Birney E."/>
            <person name="Han K."/>
            <person name="Konkel M.K."/>
            <person name="Lee J."/>
            <person name="Smit A.F.A."/>
            <person name="Ullmer B."/>
            <person name="Wang H."/>
            <person name="Xing J."/>
            <person name="Burhans R."/>
            <person name="Cheng Z."/>
            <person name="Karro J.E."/>
            <person name="Ma J."/>
            <person name="Raney B."/>
            <person name="She X."/>
            <person name="Cox M.J."/>
            <person name="Demuth J.P."/>
            <person name="Dumas L.J."/>
            <person name="Han S.-G."/>
            <person name="Hopkins J."/>
            <person name="Karimpour-Fard A."/>
            <person name="Kim Y.H."/>
            <person name="Pollack J.R."/>
            <person name="Vinar T."/>
            <person name="Addo-Quaye C."/>
            <person name="Degenhardt J."/>
            <person name="Denby A."/>
            <person name="Hubisz M.J."/>
            <person name="Indap A."/>
            <person name="Kosiol C."/>
            <person name="Lahn B.T."/>
            <person name="Lawson H.A."/>
            <person name="Marklein A."/>
            <person name="Nielsen R."/>
            <person name="Vallender E.J."/>
            <person name="Clark A.G."/>
            <person name="Ferguson B."/>
            <person name="Hernandez R.D."/>
            <person name="Hirani K."/>
            <person name="Kehrer-Sawatzki H."/>
            <person name="Kolb J."/>
            <person name="Patil S."/>
            <person name="Pu L.-L."/>
            <person name="Ren Y."/>
            <person name="Smith D.G."/>
            <person name="Wheeler D.A."/>
            <person name="Schenck I."/>
            <person name="Ball E.V."/>
            <person name="Chen R."/>
            <person name="Cooper D.N."/>
            <person name="Giardine B."/>
            <person name="Hsu F."/>
            <person name="Kent W.J."/>
            <person name="Lesk A."/>
            <person name="Nelson D.L."/>
            <person name="O'brien W.E."/>
            <person name="Pruefer K."/>
            <person name="Stenson P.D."/>
            <person name="Wallace J.C."/>
            <person name="Ke H."/>
            <person name="Liu X.-M."/>
            <person name="Wang P."/>
            <person name="Xiang A.P."/>
            <person name="Yang F."/>
            <person name="Barber G.P."/>
            <person name="Haussler D."/>
            <person name="Karolchik D."/>
            <person name="Kern A.D."/>
            <person name="Kuhn R.M."/>
            <person name="Smith K.E."/>
            <person name="Zwieg A.S."/>
        </authorList>
    </citation>
    <scope>NUCLEOTIDE SEQUENCE [LARGE SCALE GENOMIC DNA]</scope>
    <source>
        <strain evidence="3">17573</strain>
    </source>
</reference>
<protein>
    <submittedName>
        <fullName evidence="2">Uncharacterized protein</fullName>
    </submittedName>
</protein>
<feature type="compositionally biased region" description="Polar residues" evidence="1">
    <location>
        <begin position="1"/>
        <end position="18"/>
    </location>
</feature>
<evidence type="ECO:0000256" key="1">
    <source>
        <dbReference type="SAM" id="MobiDB-lite"/>
    </source>
</evidence>
<evidence type="ECO:0000313" key="3">
    <source>
        <dbReference type="Proteomes" id="UP000006718"/>
    </source>
</evidence>
<sequence length="137" mass="15980">MLNNNELHQSTPIPNNNNRPRHKTRNSPLPLLSSRGHPRNTPNLRPTPSYMTKTSPHLNHIPNSPINQHPHPPNPLHPVHCSRQLRRSKPNTITQNPRVLFNHTYRLNNDNTSIQPNNYNSLFNYIHYPNNYHIPDP</sequence>
<dbReference type="Ensembl" id="ENSMMUT00000038280.3">
    <property type="protein sequence ID" value="ENSMMUP00000031383.3"/>
    <property type="gene ID" value="ENSMMUG00000028695.3"/>
</dbReference>
<reference evidence="2" key="2">
    <citation type="submission" date="2019-01" db="EMBL/GenBank/DDBJ databases">
        <authorList>
            <person name="Graves T."/>
            <person name="Eichler E.E."/>
            <person name="Wilson R.K."/>
        </authorList>
    </citation>
    <scope>NUCLEOTIDE SEQUENCE [LARGE SCALE GENOMIC DNA]</scope>
    <source>
        <strain evidence="2">17573</strain>
    </source>
</reference>
<dbReference type="GO" id="GO:0005739">
    <property type="term" value="C:mitochondrion"/>
    <property type="evidence" value="ECO:0007669"/>
    <property type="project" value="GOC"/>
</dbReference>
<dbReference type="GO" id="GO:0008137">
    <property type="term" value="F:NADH dehydrogenase (ubiquinone) activity"/>
    <property type="evidence" value="ECO:0000318"/>
    <property type="project" value="GO_Central"/>
</dbReference>
<reference evidence="2" key="4">
    <citation type="submission" date="2025-09" db="UniProtKB">
        <authorList>
            <consortium name="Ensembl"/>
        </authorList>
    </citation>
    <scope>IDENTIFICATION</scope>
    <source>
        <strain evidence="2">17573</strain>
    </source>
</reference>
<dbReference type="STRING" id="9544.ENSMMUP00000031383"/>
<dbReference type="GO" id="GO:0006120">
    <property type="term" value="P:mitochondrial electron transport, NADH to ubiquinone"/>
    <property type="evidence" value="ECO:0000318"/>
    <property type="project" value="GO_Central"/>
</dbReference>
<organism evidence="2 3">
    <name type="scientific">Macaca mulatta</name>
    <name type="common">Rhesus macaque</name>
    <dbReference type="NCBI Taxonomy" id="9544"/>
    <lineage>
        <taxon>Eukaryota</taxon>
        <taxon>Metazoa</taxon>
        <taxon>Chordata</taxon>
        <taxon>Craniata</taxon>
        <taxon>Vertebrata</taxon>
        <taxon>Euteleostomi</taxon>
        <taxon>Mammalia</taxon>
        <taxon>Eutheria</taxon>
        <taxon>Euarchontoglires</taxon>
        <taxon>Primates</taxon>
        <taxon>Haplorrhini</taxon>
        <taxon>Catarrhini</taxon>
        <taxon>Cercopithecidae</taxon>
        <taxon>Cercopithecinae</taxon>
        <taxon>Macaca</taxon>
    </lineage>
</organism>
<feature type="compositionally biased region" description="Polar residues" evidence="1">
    <location>
        <begin position="40"/>
        <end position="53"/>
    </location>
</feature>
<keyword evidence="3" id="KW-1185">Reference proteome</keyword>
<proteinExistence type="predicted"/>
<reference evidence="2" key="3">
    <citation type="submission" date="2025-08" db="UniProtKB">
        <authorList>
            <consortium name="Ensembl"/>
        </authorList>
    </citation>
    <scope>IDENTIFICATION</scope>
    <source>
        <strain evidence="2">17573</strain>
    </source>
</reference>
<dbReference type="GO" id="GO:0045271">
    <property type="term" value="C:respiratory chain complex I"/>
    <property type="evidence" value="ECO:0000318"/>
    <property type="project" value="GO_Central"/>
</dbReference>
<feature type="region of interest" description="Disordered" evidence="1">
    <location>
        <begin position="1"/>
        <end position="53"/>
    </location>
</feature>
<dbReference type="InParanoid" id="A0A5K1VQ37"/>
<dbReference type="VEuPathDB" id="HostDB:ENSMMUG00000028695"/>
<dbReference type="Bgee" id="ENSMMUG00000028695">
    <property type="expression patterns" value="Expressed in primary visual cortex and 20 other cell types or tissues"/>
</dbReference>
<evidence type="ECO:0000313" key="2">
    <source>
        <dbReference type="Ensembl" id="ENSMMUP00000031383.3"/>
    </source>
</evidence>
<accession>A0A5K1VQ37</accession>
<name>A0A5K1VQ37_MACMU</name>